<reference evidence="8 9" key="1">
    <citation type="submission" date="2019-09" db="EMBL/GenBank/DDBJ databases">
        <title>Whole-genome sequence of the purple sulfur bacterium Thiohalocapsa marina DSM 19078.</title>
        <authorList>
            <person name="Kyndt J.A."/>
            <person name="Meyer T.E."/>
        </authorList>
    </citation>
    <scope>NUCLEOTIDE SEQUENCE [LARGE SCALE GENOMIC DNA]</scope>
    <source>
        <strain evidence="8 9">DSM 19078</strain>
    </source>
</reference>
<dbReference type="RefSeq" id="WP_150094449.1">
    <property type="nucleotide sequence ID" value="NZ_JBFUOH010000090.1"/>
</dbReference>
<feature type="binding site" evidence="5">
    <location>
        <position position="143"/>
    </location>
    <ligand>
        <name>S-adenosyl-L-methionine</name>
        <dbReference type="ChEBI" id="CHEBI:59789"/>
    </ligand>
</feature>
<evidence type="ECO:0000256" key="2">
    <source>
        <dbReference type="ARBA" id="ARBA00022679"/>
    </source>
</evidence>
<dbReference type="InterPro" id="IPR050320">
    <property type="entry name" value="N5-glutamine_MTase"/>
</dbReference>
<dbReference type="InterPro" id="IPR004556">
    <property type="entry name" value="HemK-like"/>
</dbReference>
<comment type="function">
    <text evidence="5">Methylates the class 1 translation termination release factors RF1/PrfA and RF2/PrfB on the glutamine residue of the universally conserved GGQ motif.</text>
</comment>
<dbReference type="PANTHER" id="PTHR18895:SF74">
    <property type="entry name" value="MTRF1L RELEASE FACTOR GLUTAMINE METHYLTRANSFERASE"/>
    <property type="match status" value="1"/>
</dbReference>
<dbReference type="PROSITE" id="PS00092">
    <property type="entry name" value="N6_MTASE"/>
    <property type="match status" value="1"/>
</dbReference>
<dbReference type="AlphaFoldDB" id="A0A5M8FLB6"/>
<keyword evidence="2 5" id="KW-0808">Transferase</keyword>
<dbReference type="EMBL" id="VWXX01000035">
    <property type="protein sequence ID" value="KAA6183235.1"/>
    <property type="molecule type" value="Genomic_DNA"/>
</dbReference>
<evidence type="ECO:0000259" key="6">
    <source>
        <dbReference type="Pfam" id="PF05175"/>
    </source>
</evidence>
<dbReference type="OrthoDB" id="9800643at2"/>
<dbReference type="EC" id="2.1.1.297" evidence="5"/>
<dbReference type="CDD" id="cd02440">
    <property type="entry name" value="AdoMet_MTases"/>
    <property type="match status" value="1"/>
</dbReference>
<feature type="binding site" evidence="5">
    <location>
        <begin position="120"/>
        <end position="124"/>
    </location>
    <ligand>
        <name>S-adenosyl-L-methionine</name>
        <dbReference type="ChEBI" id="CHEBI:59789"/>
    </ligand>
</feature>
<evidence type="ECO:0000256" key="1">
    <source>
        <dbReference type="ARBA" id="ARBA00022603"/>
    </source>
</evidence>
<comment type="similarity">
    <text evidence="5">Belongs to the protein N5-glutamine methyltransferase family. PrmC subfamily.</text>
</comment>
<comment type="caution">
    <text evidence="8">The sequence shown here is derived from an EMBL/GenBank/DDBJ whole genome shotgun (WGS) entry which is preliminary data.</text>
</comment>
<feature type="binding site" evidence="5">
    <location>
        <position position="186"/>
    </location>
    <ligand>
        <name>S-adenosyl-L-methionine</name>
        <dbReference type="ChEBI" id="CHEBI:59789"/>
    </ligand>
</feature>
<dbReference type="SUPFAM" id="SSF53335">
    <property type="entry name" value="S-adenosyl-L-methionine-dependent methyltransferases"/>
    <property type="match status" value="1"/>
</dbReference>
<evidence type="ECO:0000313" key="9">
    <source>
        <dbReference type="Proteomes" id="UP000322981"/>
    </source>
</evidence>
<accession>A0A5M8FLB6</accession>
<evidence type="ECO:0000256" key="4">
    <source>
        <dbReference type="ARBA" id="ARBA00048391"/>
    </source>
</evidence>
<dbReference type="Pfam" id="PF05175">
    <property type="entry name" value="MTS"/>
    <property type="match status" value="1"/>
</dbReference>
<dbReference type="NCBIfam" id="TIGR00536">
    <property type="entry name" value="hemK_fam"/>
    <property type="match status" value="1"/>
</dbReference>
<dbReference type="Gene3D" id="3.40.50.150">
    <property type="entry name" value="Vaccinia Virus protein VP39"/>
    <property type="match status" value="1"/>
</dbReference>
<dbReference type="GO" id="GO:0102559">
    <property type="term" value="F:peptide chain release factor N(5)-glutamine methyltransferase activity"/>
    <property type="evidence" value="ECO:0007669"/>
    <property type="project" value="UniProtKB-EC"/>
</dbReference>
<dbReference type="FunFam" id="3.40.50.150:FF:000053">
    <property type="entry name" value="Release factor glutamine methyltransferase"/>
    <property type="match status" value="1"/>
</dbReference>
<evidence type="ECO:0000256" key="5">
    <source>
        <dbReference type="HAMAP-Rule" id="MF_02126"/>
    </source>
</evidence>
<proteinExistence type="inferred from homology"/>
<dbReference type="InterPro" id="IPR029063">
    <property type="entry name" value="SAM-dependent_MTases_sf"/>
</dbReference>
<dbReference type="InterPro" id="IPR007848">
    <property type="entry name" value="Small_mtfrase_dom"/>
</dbReference>
<feature type="domain" description="Methyltransferase small" evidence="6">
    <location>
        <begin position="105"/>
        <end position="190"/>
    </location>
</feature>
<dbReference type="Pfam" id="PF17827">
    <property type="entry name" value="PrmC_N"/>
    <property type="match status" value="1"/>
</dbReference>
<evidence type="ECO:0000313" key="8">
    <source>
        <dbReference type="EMBL" id="KAA6183235.1"/>
    </source>
</evidence>
<sequence length="278" mass="29690">MTTLAEALAHCREALAGLTESPRLDAELLLCAAAGISRTTLMAWPERTLAADQRRRLQVLLARRSSGEPMAYILGQREFWDLTLRVGPGVLVPRPDTERLVEATLAALPVDAALTCVDLGTGSGAVACALARERPAWTLIAIEHAAPALAIAADNARRLGLGNLQLLRGDWLDAIAPRSLDAIVSNPPYVCADDPHLARGDLQHEPITALAAGADGLDAIRRIVADAPRCLRPGGWLALEHGWDQGPSVRALLHAAGLRDIRTQRDLAGHERVTSGRT</sequence>
<dbReference type="InterPro" id="IPR002052">
    <property type="entry name" value="DNA_methylase_N6_adenine_CS"/>
</dbReference>
<dbReference type="GO" id="GO:0003676">
    <property type="term" value="F:nucleic acid binding"/>
    <property type="evidence" value="ECO:0007669"/>
    <property type="project" value="InterPro"/>
</dbReference>
<dbReference type="Proteomes" id="UP000322981">
    <property type="component" value="Unassembled WGS sequence"/>
</dbReference>
<comment type="catalytic activity">
    <reaction evidence="4 5">
        <text>L-glutaminyl-[peptide chain release factor] + S-adenosyl-L-methionine = N(5)-methyl-L-glutaminyl-[peptide chain release factor] + S-adenosyl-L-homocysteine + H(+)</text>
        <dbReference type="Rhea" id="RHEA:42896"/>
        <dbReference type="Rhea" id="RHEA-COMP:10271"/>
        <dbReference type="Rhea" id="RHEA-COMP:10272"/>
        <dbReference type="ChEBI" id="CHEBI:15378"/>
        <dbReference type="ChEBI" id="CHEBI:30011"/>
        <dbReference type="ChEBI" id="CHEBI:57856"/>
        <dbReference type="ChEBI" id="CHEBI:59789"/>
        <dbReference type="ChEBI" id="CHEBI:61891"/>
        <dbReference type="EC" id="2.1.1.297"/>
    </reaction>
</comment>
<dbReference type="HAMAP" id="MF_02126">
    <property type="entry name" value="RF_methyltr_PrmC"/>
    <property type="match status" value="1"/>
</dbReference>
<feature type="binding site" evidence="5">
    <location>
        <position position="171"/>
    </location>
    <ligand>
        <name>S-adenosyl-L-methionine</name>
        <dbReference type="ChEBI" id="CHEBI:59789"/>
    </ligand>
</feature>
<dbReference type="GO" id="GO:0032259">
    <property type="term" value="P:methylation"/>
    <property type="evidence" value="ECO:0007669"/>
    <property type="project" value="UniProtKB-KW"/>
</dbReference>
<dbReference type="PANTHER" id="PTHR18895">
    <property type="entry name" value="HEMK METHYLTRANSFERASE"/>
    <property type="match status" value="1"/>
</dbReference>
<evidence type="ECO:0000259" key="7">
    <source>
        <dbReference type="Pfam" id="PF17827"/>
    </source>
</evidence>
<dbReference type="Gene3D" id="1.10.8.10">
    <property type="entry name" value="DNA helicase RuvA subunit, C-terminal domain"/>
    <property type="match status" value="1"/>
</dbReference>
<dbReference type="NCBIfam" id="TIGR03534">
    <property type="entry name" value="RF_mod_PrmC"/>
    <property type="match status" value="1"/>
</dbReference>
<name>A0A5M8FLB6_9GAMM</name>
<dbReference type="InterPro" id="IPR040758">
    <property type="entry name" value="PrmC_N"/>
</dbReference>
<keyword evidence="9" id="KW-1185">Reference proteome</keyword>
<evidence type="ECO:0000256" key="3">
    <source>
        <dbReference type="ARBA" id="ARBA00022691"/>
    </source>
</evidence>
<keyword evidence="3 5" id="KW-0949">S-adenosyl-L-methionine</keyword>
<feature type="domain" description="Release factor glutamine methyltransferase N-terminal" evidence="7">
    <location>
        <begin position="6"/>
        <end position="75"/>
    </location>
</feature>
<gene>
    <name evidence="5 8" type="primary">prmC</name>
    <name evidence="8" type="ORF">F2Q65_16185</name>
</gene>
<keyword evidence="1 5" id="KW-0489">Methyltransferase</keyword>
<organism evidence="8 9">
    <name type="scientific">Thiohalocapsa marina</name>
    <dbReference type="NCBI Taxonomy" id="424902"/>
    <lineage>
        <taxon>Bacteria</taxon>
        <taxon>Pseudomonadati</taxon>
        <taxon>Pseudomonadota</taxon>
        <taxon>Gammaproteobacteria</taxon>
        <taxon>Chromatiales</taxon>
        <taxon>Chromatiaceae</taxon>
        <taxon>Thiohalocapsa</taxon>
    </lineage>
</organism>
<feature type="binding site" evidence="5">
    <location>
        <begin position="186"/>
        <end position="189"/>
    </location>
    <ligand>
        <name>substrate</name>
    </ligand>
</feature>
<dbReference type="InterPro" id="IPR019874">
    <property type="entry name" value="RF_methyltr_PrmC"/>
</dbReference>
<protein>
    <recommendedName>
        <fullName evidence="5">Release factor glutamine methyltransferase</fullName>
        <shortName evidence="5">RF MTase</shortName>
        <ecNumber evidence="5">2.1.1.297</ecNumber>
    </recommendedName>
    <alternativeName>
        <fullName evidence="5">N5-glutamine methyltransferase PrmC</fullName>
    </alternativeName>
    <alternativeName>
        <fullName evidence="5">Protein-(glutamine-N5) MTase PrmC</fullName>
    </alternativeName>
    <alternativeName>
        <fullName evidence="5">Protein-glutamine N-methyltransferase PrmC</fullName>
    </alternativeName>
</protein>